<feature type="non-terminal residue" evidence="2">
    <location>
        <position position="1"/>
    </location>
</feature>
<feature type="region of interest" description="Disordered" evidence="1">
    <location>
        <begin position="885"/>
        <end position="958"/>
    </location>
</feature>
<name>C5LWR8_PERM5</name>
<keyword evidence="3" id="KW-1185">Reference proteome</keyword>
<feature type="compositionally biased region" description="Low complexity" evidence="1">
    <location>
        <begin position="847"/>
        <end position="858"/>
    </location>
</feature>
<organism evidence="3">
    <name type="scientific">Perkinsus marinus (strain ATCC 50983 / TXsc)</name>
    <dbReference type="NCBI Taxonomy" id="423536"/>
    <lineage>
        <taxon>Eukaryota</taxon>
        <taxon>Sar</taxon>
        <taxon>Alveolata</taxon>
        <taxon>Perkinsozoa</taxon>
        <taxon>Perkinsea</taxon>
        <taxon>Perkinsida</taxon>
        <taxon>Perkinsidae</taxon>
        <taxon>Perkinsus</taxon>
    </lineage>
</organism>
<dbReference type="RefSeq" id="XP_002766146.1">
    <property type="nucleotide sequence ID" value="XM_002766100.1"/>
</dbReference>
<feature type="compositionally biased region" description="Basic residues" evidence="1">
    <location>
        <begin position="919"/>
        <end position="939"/>
    </location>
</feature>
<evidence type="ECO:0000256" key="1">
    <source>
        <dbReference type="SAM" id="MobiDB-lite"/>
    </source>
</evidence>
<dbReference type="EMBL" id="GG686213">
    <property type="protein sequence ID" value="EEQ98863.1"/>
    <property type="molecule type" value="Genomic_DNA"/>
</dbReference>
<protein>
    <submittedName>
        <fullName evidence="2">Uncharacterized protein</fullName>
    </submittedName>
</protein>
<evidence type="ECO:0000313" key="3">
    <source>
        <dbReference type="Proteomes" id="UP000007800"/>
    </source>
</evidence>
<dbReference type="Proteomes" id="UP000007800">
    <property type="component" value="Unassembled WGS sequence"/>
</dbReference>
<accession>C5LWR8</accession>
<evidence type="ECO:0000313" key="2">
    <source>
        <dbReference type="EMBL" id="EEQ98863.1"/>
    </source>
</evidence>
<reference evidence="2 3" key="1">
    <citation type="submission" date="2008-07" db="EMBL/GenBank/DDBJ databases">
        <authorList>
            <person name="El-Sayed N."/>
            <person name="Caler E."/>
            <person name="Inman J."/>
            <person name="Amedeo P."/>
            <person name="Hass B."/>
            <person name="Wortman J."/>
        </authorList>
    </citation>
    <scope>NUCLEOTIDE SEQUENCE [LARGE SCALE GENOMIC DNA]</scope>
    <source>
        <strain evidence="3">ATCC 50983 / TXsc</strain>
    </source>
</reference>
<sequence length="1687" mass="184457">YVFSSQCGGKSTKIGCSAKKTAEDFALGWGDTEISDISISADIIKKCSVVSVGESTSKLLGAAYDPATRQRTIMISSSKTPIVCSEVAEAPIDMDLLGEYHIITKCGERDAVVKCTEPGAAVKLARLWGSYSNSEIQIDKSLLVKCTVPSGTKALVYEVAEDGQWKGTTRAWVTEQKGLTCATPVPDLKFIGDEILVRTTCGAEVLEMSCGGLEGIKETMRIVTRWGENPNPKVLKREVVDSDEDPVYREWHFWIELEFKPTRTECQDTECIVYDHLDCGDVATTLFLSKWWLGNTDARVRIDDPIMEHCGGPVGASRLVDQRELPYDAKDPLECNAVTLPIMMDASNGYVVTADCGPRRDSVTMVTCDGLEWAQLFAHGWGDMEKAGVALPTEVIESCKQGLIGDREVELTGAYYDDETRYLIFASMESPIECGAVVEAPEDMDLVNEFHVKVDCGGKDGVILRCDDAGSAVTMAFQWGKYPKQEVRVSSELLLQCDDLPNGQVLDDLTYDVGMDGKWQGTPRRWGDAVCSTPVPDLVFRGDRIYIITACGHSKEEISCGGLDSVGTMLRIAARWGEHPDPRIMIDGSVVEHCKDVENLNGGTLTEAWITAAIDGKVSGRFLKTTTAYDCYYGVREPLVVDGDSINMMTKCSGVQSEVLVQCDDSSAVEFAENWGGFDGSAAIGLDGSKYDSCKVKPVGREEYESISVVLMDLATKAKMMQFGSDDTPVVCKSTSTTPPVVIVKKGTTTAIYRFSLECAAGEVTVSCTEAGDAVDLNTFMGFPTREVAVPETTQCKSKHGVNPLSATIEIAADGSEGLRYLTWPKEYIVEHEPKPEVPSLPVTPASSPSRGPSFESSARANYGGFRNSEGADNVLSTRAVPTSAAIPTTTTQTPSGHQQGGGGDSRPRHRATLEISDKHHRRGRGYHVKPTRVGKQHPHANTQRRGGHHGKPSNNRVFPRRAENHGRGTIPRLPHFGQLPSFIEIGPGSNSESRKAVRPMTGDPIYRDWYFGIDIDYVVSGCSSGENCAVVEHLDCGSVENTLYVATWWGGRKNSRIRIDDSIMEHCGGPLGASRVVGQRELPLDPARPLSCAPVTTPIINRGAKGHVVVAYCGPQFKERHEVRCDASIWAQHFAYGWGDSDNSGLDISPDLVKACRKVTVEHIDNLHTLLSASLKGATIRPGSSNDGNNFRTKRELKLTFHVSPYRYEPSIFHYHCERVTTAVEIPEQPGAPRVASVRALCDFDDSHKAFVKLECPESAAITFAIKWGGFSQRAVGLGPEIMSHSTKTKNAPGVFVCDKAEAKIVQTEDLQFTITVSCPSHIVDSRAQANAEAGLTVYFDDTYAAIGFLVRWGRVTDAKVESYYATKFTSPAPQVTVKNSLPEIHVDNHICSCPAKAPIVYSPRGEARVTFSSKPLITVTYKDRMVAMAAAMIAGHRLSEIVLDTNITHHVTHISVDDNVYMGKEEEHPLKRVALLISGEHNKVDDHIIEMLRPDLVSGPLEDFGLRRYHSVAYNCGRQSGVAVDGLTYTVKCEEGEVPQGSRHHYSANLTNTSRKAVDITLKFDDTQAVTAFISFWTDDQRDAGPNGEVDTGAVAAPPINRRRDTAIINAVERPDESRLSTGLREVDSPESTPVKTNTTHPAIVADESEIESPTLVEDKKVRRHVVRHNINNANKYRMRASVSE</sequence>
<proteinExistence type="predicted"/>
<dbReference type="GeneID" id="9063065"/>
<dbReference type="InParanoid" id="C5LWR8"/>
<feature type="region of interest" description="Disordered" evidence="1">
    <location>
        <begin position="835"/>
        <end position="873"/>
    </location>
</feature>
<feature type="compositionally biased region" description="Low complexity" evidence="1">
    <location>
        <begin position="885"/>
        <end position="898"/>
    </location>
</feature>
<gene>
    <name evidence="2" type="ORF">Pmar_PMAR007242</name>
</gene>
<feature type="region of interest" description="Disordered" evidence="1">
    <location>
        <begin position="1618"/>
        <end position="1640"/>
    </location>
</feature>